<keyword evidence="3" id="KW-1185">Reference proteome</keyword>
<protein>
    <recommendedName>
        <fullName evidence="1">PH domain-containing protein</fullName>
    </recommendedName>
</protein>
<name>A0A328AQ08_9CAUL</name>
<feature type="domain" description="PH" evidence="1">
    <location>
        <begin position="1"/>
        <end position="23"/>
    </location>
</feature>
<proteinExistence type="predicted"/>
<evidence type="ECO:0000313" key="3">
    <source>
        <dbReference type="Proteomes" id="UP000249254"/>
    </source>
</evidence>
<dbReference type="EMBL" id="QFYQ01000001">
    <property type="protein sequence ID" value="RAK55574.1"/>
    <property type="molecule type" value="Genomic_DNA"/>
</dbReference>
<dbReference type="OrthoDB" id="2081423at2"/>
<gene>
    <name evidence="2" type="ORF">DJ017_14180</name>
</gene>
<dbReference type="InterPro" id="IPR001849">
    <property type="entry name" value="PH_domain"/>
</dbReference>
<dbReference type="PROSITE" id="PS50003">
    <property type="entry name" value="PH_DOMAIN"/>
    <property type="match status" value="1"/>
</dbReference>
<organism evidence="2 3">
    <name type="scientific">Phenylobacterium soli</name>
    <dbReference type="NCBI Taxonomy" id="2170551"/>
    <lineage>
        <taxon>Bacteria</taxon>
        <taxon>Pseudomonadati</taxon>
        <taxon>Pseudomonadota</taxon>
        <taxon>Alphaproteobacteria</taxon>
        <taxon>Caulobacterales</taxon>
        <taxon>Caulobacteraceae</taxon>
        <taxon>Phenylobacterium</taxon>
    </lineage>
</organism>
<dbReference type="Pfam" id="PF18742">
    <property type="entry name" value="DpnII-MboI"/>
    <property type="match status" value="1"/>
</dbReference>
<evidence type="ECO:0000259" key="1">
    <source>
        <dbReference type="PROSITE" id="PS50003"/>
    </source>
</evidence>
<comment type="caution">
    <text evidence="2">The sequence shown here is derived from an EMBL/GenBank/DDBJ whole genome shotgun (WGS) entry which is preliminary data.</text>
</comment>
<reference evidence="3" key="1">
    <citation type="submission" date="2018-05" db="EMBL/GenBank/DDBJ databases">
        <authorList>
            <person name="Li X."/>
        </authorList>
    </citation>
    <scope>NUCLEOTIDE SEQUENCE [LARGE SCALE GENOMIC DNA]</scope>
    <source>
        <strain evidence="3">LX32</strain>
    </source>
</reference>
<accession>A0A328AQ08</accession>
<dbReference type="AlphaFoldDB" id="A0A328AQ08"/>
<evidence type="ECO:0000313" key="2">
    <source>
        <dbReference type="EMBL" id="RAK55574.1"/>
    </source>
</evidence>
<dbReference type="RefSeq" id="WP_111529322.1">
    <property type="nucleotide sequence ID" value="NZ_JBHRSG010000003.1"/>
</dbReference>
<dbReference type="Proteomes" id="UP000249254">
    <property type="component" value="Unassembled WGS sequence"/>
</dbReference>
<sequence length="248" mass="28361">MSASKEEVREFLQWTLALQRAMELAVRSDDPEYVWKYFGYREFARKYDQILRHIASRMALPPILDAYDLSKLKGPGDTVAPQQKAFFESIYANVSLLRSILEKHAGKVEDEFSALRDFIQARLRSAMFEPPANEREVQNALEQLLIGRGLQKGQDYDRETGRVKVSAKEVVPDFILAPLSTAVEVKIVKDALRVKAVIDEINADIRSYSAKYERIMFVIYDLGFIRDEAEFRHGLESPGNVSVVIVKQ</sequence>